<sequence>MALTPELYDTSAPRLNSFVAQYLQPSREWKEEVLEAVRTVEQFLREETFQGEHGLTQDVRVLKVVKVGSFGNGTVIRSSTEVELVVFLSCFHSFQEEAKHHKTALRLIWKRLWLCQDLLALGLEVLGLVQGIPDALVFTIHTKETAEPITVTIVPAYRPLGSLVTNSQRLQVYENLIKACGYPGNFSPSFCELQRNFVKHRPTKLKSLLRLVKHWYQQSARDIWVTVEQWGYPNLILVVNPYEPIRNVKEKIRLSRASLGLQRLSFQTPGSERQLLSSHNCLADFGIFLDTPICLLETVVPEIQVFVKNPDGGSHAYAIDPNSFIISLKQQIEDKQGLLRKQQQLEFQGQQLQDWLAFTSYGIQDSDTLILSEKKAREVPLPYS</sequence>
<dbReference type="FunFam" id="3.10.20.90:FF:000205">
    <property type="entry name" value="2'-5'-oligoadenylate synthase-like protein 2"/>
    <property type="match status" value="1"/>
</dbReference>
<dbReference type="PROSITE" id="PS50152">
    <property type="entry name" value="25A_SYNTH_3"/>
    <property type="match status" value="1"/>
</dbReference>
<dbReference type="GO" id="GO:0005654">
    <property type="term" value="C:nucleoplasm"/>
    <property type="evidence" value="ECO:0007669"/>
    <property type="project" value="TreeGrafter"/>
</dbReference>
<evidence type="ECO:0000259" key="3">
    <source>
        <dbReference type="PROSITE" id="PS50053"/>
    </source>
</evidence>
<dbReference type="PANTHER" id="PTHR11258">
    <property type="entry name" value="2-5 OLIGOADENYLATE SYNTHETASE"/>
    <property type="match status" value="1"/>
</dbReference>
<dbReference type="Pfam" id="PF00240">
    <property type="entry name" value="ubiquitin"/>
    <property type="match status" value="1"/>
</dbReference>
<reference evidence="4" key="4">
    <citation type="submission" date="2025-08" db="UniProtKB">
        <authorList>
            <consortium name="Ensembl"/>
        </authorList>
    </citation>
    <scope>IDENTIFICATION</scope>
</reference>
<dbReference type="SMART" id="SM00213">
    <property type="entry name" value="UBQ"/>
    <property type="match status" value="1"/>
</dbReference>
<feature type="domain" description="Ubiquitin-like" evidence="3">
    <location>
        <begin position="303"/>
        <end position="378"/>
    </location>
</feature>
<name>A0A671FG89_RHIFE</name>
<evidence type="ECO:0000256" key="2">
    <source>
        <dbReference type="ARBA" id="ARBA00022884"/>
    </source>
</evidence>
<reference evidence="4 5" key="1">
    <citation type="journal article" date="2015" name="Annu Rev Anim Biosci">
        <title>The Genome 10K Project: a way forward.</title>
        <authorList>
            <person name="Koepfli K.P."/>
            <person name="Paten B."/>
            <person name="O'Brien S.J."/>
            <person name="Koepfli K.P."/>
            <person name="Paten B."/>
            <person name="Antunes A."/>
            <person name="Belov K."/>
            <person name="Bustamante C."/>
            <person name="Castoe T.A."/>
            <person name="Clawson H."/>
            <person name="Crawford A.J."/>
            <person name="Diekhans M."/>
            <person name="Distel D."/>
            <person name="Durbin R."/>
            <person name="Earl D."/>
            <person name="Fujita M.K."/>
            <person name="Gamble T."/>
            <person name="Georges A."/>
            <person name="Gemmell N."/>
            <person name="Gilbert M.T."/>
            <person name="Graves J.M."/>
            <person name="Green R.E."/>
            <person name="Hickey G."/>
            <person name="Jarvis E.D."/>
            <person name="Johnson W."/>
            <person name="Komissarov A."/>
            <person name="Korf I."/>
            <person name="Kuhn R."/>
            <person name="Larkin D.M."/>
            <person name="Lewin H."/>
            <person name="Lopez J.V."/>
            <person name="Ma J."/>
            <person name="Marques-Bonet T."/>
            <person name="Miller W."/>
            <person name="Murphy R."/>
            <person name="Pevzner P."/>
            <person name="Shapiro B."/>
            <person name="Steiner C."/>
            <person name="Tamazian G."/>
            <person name="Venkatesh B."/>
            <person name="Wang J."/>
            <person name="Wayne R."/>
            <person name="Wiley E."/>
            <person name="Yang H."/>
            <person name="Zhang G."/>
            <person name="Haussler D."/>
            <person name="Ryder O."/>
            <person name="O'Brien S.J."/>
        </authorList>
    </citation>
    <scope>NUCLEOTIDE SEQUENCE</scope>
</reference>
<reference evidence="4 5" key="2">
    <citation type="journal article" date="2018" name="Annu Rev Anim Biosci">
        <title>Bat Biology, Genomes, and the Bat1K Project: To Generate Chromosome-Level Genomes for All Living Bat Species.</title>
        <authorList>
            <person name="Teeling E.C."/>
            <person name="Vernes S.C."/>
            <person name="Davalos L.M."/>
            <person name="Ray D.A."/>
            <person name="Gilbert M.T.P."/>
            <person name="Myers E."/>
        </authorList>
    </citation>
    <scope>NUCLEOTIDE SEQUENCE</scope>
</reference>
<dbReference type="CDD" id="cd05400">
    <property type="entry name" value="NT_2-5OAS_ClassI-CCAase"/>
    <property type="match status" value="1"/>
</dbReference>
<evidence type="ECO:0000313" key="5">
    <source>
        <dbReference type="Proteomes" id="UP000472240"/>
    </source>
</evidence>
<dbReference type="InterPro" id="IPR006116">
    <property type="entry name" value="NT_2-5OAS_ClassI-CCAase"/>
</dbReference>
<dbReference type="FunFam" id="3.30.460.10:FF:000007">
    <property type="entry name" value="2'-5'-oligoadenylate synthetase 1"/>
    <property type="match status" value="1"/>
</dbReference>
<keyword evidence="2" id="KW-0694">RNA-binding</keyword>
<organism evidence="4 5">
    <name type="scientific">Rhinolophus ferrumequinum</name>
    <name type="common">Greater horseshoe bat</name>
    <dbReference type="NCBI Taxonomy" id="59479"/>
    <lineage>
        <taxon>Eukaryota</taxon>
        <taxon>Metazoa</taxon>
        <taxon>Chordata</taxon>
        <taxon>Craniata</taxon>
        <taxon>Vertebrata</taxon>
        <taxon>Euteleostomi</taxon>
        <taxon>Mammalia</taxon>
        <taxon>Eutheria</taxon>
        <taxon>Laurasiatheria</taxon>
        <taxon>Chiroptera</taxon>
        <taxon>Yinpterochiroptera</taxon>
        <taxon>Rhinolophoidea</taxon>
        <taxon>Rhinolophidae</taxon>
        <taxon>Rhinolophinae</taxon>
        <taxon>Rhinolophus</taxon>
    </lineage>
</organism>
<dbReference type="GO" id="GO:0005829">
    <property type="term" value="C:cytosol"/>
    <property type="evidence" value="ECO:0007669"/>
    <property type="project" value="TreeGrafter"/>
</dbReference>
<proteinExistence type="inferred from homology"/>
<dbReference type="GeneTree" id="ENSGT00510000046406"/>
<dbReference type="PROSITE" id="PS50053">
    <property type="entry name" value="UBIQUITIN_2"/>
    <property type="match status" value="1"/>
</dbReference>
<dbReference type="GO" id="GO:0016779">
    <property type="term" value="F:nucleotidyltransferase activity"/>
    <property type="evidence" value="ECO:0007669"/>
    <property type="project" value="InterPro"/>
</dbReference>
<dbReference type="AlphaFoldDB" id="A0A671FG89"/>
<dbReference type="InterPro" id="IPR000626">
    <property type="entry name" value="Ubiquitin-like_dom"/>
</dbReference>
<dbReference type="Pfam" id="PF10421">
    <property type="entry name" value="OAS1_C"/>
    <property type="match status" value="1"/>
</dbReference>
<gene>
    <name evidence="4" type="primary">OASL</name>
</gene>
<dbReference type="GO" id="GO:0045071">
    <property type="term" value="P:negative regulation of viral genome replication"/>
    <property type="evidence" value="ECO:0007669"/>
    <property type="project" value="TreeGrafter"/>
</dbReference>
<accession>A0A671FG89</accession>
<evidence type="ECO:0000256" key="1">
    <source>
        <dbReference type="ARBA" id="ARBA00009526"/>
    </source>
</evidence>
<comment type="similarity">
    <text evidence="1">Belongs to the 2-5A synthase family.</text>
</comment>
<protein>
    <submittedName>
        <fullName evidence="4">2'-5'-oligoadenylate synthetase like</fullName>
    </submittedName>
</protein>
<dbReference type="Gene3D" id="3.10.20.90">
    <property type="entry name" value="Phosphatidylinositol 3-kinase Catalytic Subunit, Chain A, domain 1"/>
    <property type="match status" value="1"/>
</dbReference>
<dbReference type="Gene3D" id="1.10.1410.20">
    <property type="entry name" value="2'-5'-oligoadenylate synthetase 1, domain 2"/>
    <property type="match status" value="1"/>
</dbReference>
<dbReference type="Gene3D" id="3.30.460.10">
    <property type="entry name" value="Beta Polymerase, domain 2"/>
    <property type="match status" value="1"/>
</dbReference>
<dbReference type="Ensembl" id="ENSRFET00010026781.1">
    <property type="protein sequence ID" value="ENSRFEP00010024641.1"/>
    <property type="gene ID" value="ENSRFEG00010016367.1"/>
</dbReference>
<dbReference type="InterPro" id="IPR043519">
    <property type="entry name" value="NT_sf"/>
</dbReference>
<reference evidence="5" key="3">
    <citation type="submission" date="2018-12" db="EMBL/GenBank/DDBJ databases">
        <title>G10K-VGP greater horseshoe bat female genome, primary haplotype.</title>
        <authorList>
            <person name="Teeling E."/>
            <person name="Myers G."/>
            <person name="Vernes S."/>
            <person name="Pippel M."/>
            <person name="Winkler S."/>
            <person name="Fedrigo O."/>
            <person name="Rhie A."/>
            <person name="Koren S."/>
            <person name="Phillippy A."/>
            <person name="Lewin H."/>
            <person name="Damas J."/>
            <person name="Howe K."/>
            <person name="Mountcastle J."/>
            <person name="Jarvis E.D."/>
        </authorList>
    </citation>
    <scope>NUCLEOTIDE SEQUENCE [LARGE SCALE GENOMIC DNA]</scope>
</reference>
<reference evidence="4" key="5">
    <citation type="submission" date="2025-09" db="UniProtKB">
        <authorList>
            <consortium name="Ensembl"/>
        </authorList>
    </citation>
    <scope>IDENTIFICATION</scope>
</reference>
<dbReference type="Proteomes" id="UP000472240">
    <property type="component" value="Chromosome 25"/>
</dbReference>
<dbReference type="InterPro" id="IPR029071">
    <property type="entry name" value="Ubiquitin-like_domsf"/>
</dbReference>
<dbReference type="InterPro" id="IPR018952">
    <property type="entry name" value="2-5-oligoAdlate_synth_1_dom2/C"/>
</dbReference>
<keyword evidence="5" id="KW-1185">Reference proteome</keyword>
<dbReference type="SUPFAM" id="SSF54236">
    <property type="entry name" value="Ubiquitin-like"/>
    <property type="match status" value="1"/>
</dbReference>
<dbReference type="PANTHER" id="PTHR11258:SF16">
    <property type="entry name" value="2'-5'-OLIGOADENYLATE SYNTHASE-LIKE PROTEIN"/>
    <property type="match status" value="1"/>
</dbReference>
<dbReference type="GO" id="GO:0051607">
    <property type="term" value="P:defense response to virus"/>
    <property type="evidence" value="ECO:0007669"/>
    <property type="project" value="TreeGrafter"/>
</dbReference>
<dbReference type="GO" id="GO:0016020">
    <property type="term" value="C:membrane"/>
    <property type="evidence" value="ECO:0007669"/>
    <property type="project" value="TreeGrafter"/>
</dbReference>
<evidence type="ECO:0000313" key="4">
    <source>
        <dbReference type="Ensembl" id="ENSRFEP00010024641.1"/>
    </source>
</evidence>
<dbReference type="SUPFAM" id="SSF81301">
    <property type="entry name" value="Nucleotidyltransferase"/>
    <property type="match status" value="1"/>
</dbReference>
<dbReference type="GO" id="GO:0003725">
    <property type="term" value="F:double-stranded RNA binding"/>
    <property type="evidence" value="ECO:0007669"/>
    <property type="project" value="TreeGrafter"/>
</dbReference>